<sequence>MAVLRAMRFPHAMTLAFTALTALATHAAQPAAPALPPGYWPEEKVAEILAKTEEVRLAPDLSNLSPDEQAAVKDLLEVGQLLQVIYETSRHHQALTSHAKLQALDKKLGSPKRTQDLLTLYRLYQGPIASTLTNAREAFLPVDPQVPARNVYPPDATRAEVDAYLAAHPEQRDALMDELTVVRRATADNLRQDLKVLQTNPVLDTLHLGLREDLQARAKKPDAKSLYAVPYSVAYAPELVKAYGLLMRAASRLDASDGELARYLRNRARDLLSNDYESGDASWVTGRFKHLNVQLGPYETYDDALYGVKAFYGVSVLLLNEQATAELRKRMGGLQGVEDALPYPAKKRIREDIPVGVYEVIADFGQARGTNTATILPNDPLYSRRYGRTILLRENIMKNPDLFAADERIWRTATADAHAKDLTSEGNFQRTLWHEVGHYLGPDRDTKGRTLDVALEDYADAMEEMKADLVSLFALHAFAKNGSLDAASLRAVQASGIRRTLQNVRPREDQPYQRMQLVQFNWFLDHGLIRADPKTARLTIQYDKYLDTISSLLKEVITLQHTGDKAATAKFFERWSTWTPELHDVLAARIREAQGARFRVVRYGALGEK</sequence>
<accession>A0ABX7NR03</accession>
<keyword evidence="2 4" id="KW-0378">Hydrolase</keyword>
<dbReference type="PANTHER" id="PTHR23422">
    <property type="entry name" value="DIPEPTIDYL PEPTIDASE III-RELATED"/>
    <property type="match status" value="1"/>
</dbReference>
<feature type="signal peptide" evidence="3">
    <location>
        <begin position="1"/>
        <end position="27"/>
    </location>
</feature>
<keyword evidence="1" id="KW-0479">Metal-binding</keyword>
<dbReference type="PANTHER" id="PTHR23422:SF9">
    <property type="entry name" value="ZN-DEPENDENT HYDROLASE"/>
    <property type="match status" value="1"/>
</dbReference>
<dbReference type="GO" id="GO:0016787">
    <property type="term" value="F:hydrolase activity"/>
    <property type="evidence" value="ECO:0007669"/>
    <property type="project" value="UniProtKB-KW"/>
</dbReference>
<proteinExistence type="predicted"/>
<dbReference type="Proteomes" id="UP000662747">
    <property type="component" value="Chromosome"/>
</dbReference>
<evidence type="ECO:0000313" key="5">
    <source>
        <dbReference type="Proteomes" id="UP000662747"/>
    </source>
</evidence>
<name>A0ABX7NR03_9BACT</name>
<gene>
    <name evidence="4" type="ORF">JY651_39925</name>
</gene>
<organism evidence="4 5">
    <name type="scientific">Pyxidicoccus parkwayensis</name>
    <dbReference type="NCBI Taxonomy" id="2813578"/>
    <lineage>
        <taxon>Bacteria</taxon>
        <taxon>Pseudomonadati</taxon>
        <taxon>Myxococcota</taxon>
        <taxon>Myxococcia</taxon>
        <taxon>Myxococcales</taxon>
        <taxon>Cystobacterineae</taxon>
        <taxon>Myxococcaceae</taxon>
        <taxon>Pyxidicoccus</taxon>
    </lineage>
</organism>
<protein>
    <submittedName>
        <fullName evidence="4">NUDIX hydrolase</fullName>
    </submittedName>
</protein>
<evidence type="ECO:0000256" key="2">
    <source>
        <dbReference type="ARBA" id="ARBA00022801"/>
    </source>
</evidence>
<evidence type="ECO:0000256" key="3">
    <source>
        <dbReference type="SAM" id="SignalP"/>
    </source>
</evidence>
<feature type="chain" id="PRO_5047073930" evidence="3">
    <location>
        <begin position="28"/>
        <end position="609"/>
    </location>
</feature>
<dbReference type="InterPro" id="IPR039461">
    <property type="entry name" value="Peptidase_M49"/>
</dbReference>
<dbReference type="EMBL" id="CP071090">
    <property type="protein sequence ID" value="QSQ21296.1"/>
    <property type="molecule type" value="Genomic_DNA"/>
</dbReference>
<evidence type="ECO:0000313" key="4">
    <source>
        <dbReference type="EMBL" id="QSQ21296.1"/>
    </source>
</evidence>
<keyword evidence="5" id="KW-1185">Reference proteome</keyword>
<reference evidence="4 5" key="1">
    <citation type="submission" date="2021-02" db="EMBL/GenBank/DDBJ databases">
        <title>De Novo genome assembly of isolated myxobacteria.</title>
        <authorList>
            <person name="Stevens D.C."/>
        </authorList>
    </citation>
    <scope>NUCLEOTIDE SEQUENCE [LARGE SCALE GENOMIC DNA]</scope>
    <source>
        <strain evidence="5">SCPEA02</strain>
    </source>
</reference>
<keyword evidence="3" id="KW-0732">Signal</keyword>
<evidence type="ECO:0000256" key="1">
    <source>
        <dbReference type="ARBA" id="ARBA00022723"/>
    </source>
</evidence>